<accession>A0A2M9CE81</accession>
<sequence length="238" mass="26404">MGVDIADAPQWLMTSWARTVHCAGATAPPEQIMEAGERLVDAWSRPDRHFHDLRHLGDVLRRVDELSQETHSPELVRLAAWYHGVVFDAADSATYSNKGGEDESASAQLAHDELTALGVPEESAQRVAHLVTALVRHAPDPTDFDCAVLCDADLAFLASEPQRYKEYLEDVRTEYAHIPRADFVRARIAILTKLLERPTLFCSPLGSAWEEPARQNIGAELQRLGKEQRKIEAASTSA</sequence>
<evidence type="ECO:0000313" key="2">
    <source>
        <dbReference type="Proteomes" id="UP000231693"/>
    </source>
</evidence>
<dbReference type="SUPFAM" id="SSF109604">
    <property type="entry name" value="HD-domain/PDEase-like"/>
    <property type="match status" value="1"/>
</dbReference>
<dbReference type="RefSeq" id="WP_100423201.1">
    <property type="nucleotide sequence ID" value="NZ_BOOX01000001.1"/>
</dbReference>
<reference evidence="1 2" key="1">
    <citation type="submission" date="2017-11" db="EMBL/GenBank/DDBJ databases">
        <title>Genomic Encyclopedia of Archaeal and Bacterial Type Strains, Phase II (KMG-II): From Individual Species to Whole Genera.</title>
        <authorList>
            <person name="Goeker M."/>
        </authorList>
    </citation>
    <scope>NUCLEOTIDE SEQUENCE [LARGE SCALE GENOMIC DNA]</scope>
    <source>
        <strain evidence="1 2">DSM 25478</strain>
    </source>
</reference>
<dbReference type="Proteomes" id="UP000231693">
    <property type="component" value="Unassembled WGS sequence"/>
</dbReference>
<dbReference type="OrthoDB" id="9808993at2"/>
<dbReference type="PANTHER" id="PTHR21174:SF0">
    <property type="entry name" value="HD PHOSPHOHYDROLASE FAMILY PROTEIN-RELATED"/>
    <property type="match status" value="1"/>
</dbReference>
<comment type="caution">
    <text evidence="1">The sequence shown here is derived from an EMBL/GenBank/DDBJ whole genome shotgun (WGS) entry which is preliminary data.</text>
</comment>
<keyword evidence="2" id="KW-1185">Reference proteome</keyword>
<protein>
    <submittedName>
        <fullName evidence="1">Putative metal-dependent HD superfamily phosphohydrolase</fullName>
    </submittedName>
</protein>
<dbReference type="EMBL" id="PGFE01000003">
    <property type="protein sequence ID" value="PJJ70187.1"/>
    <property type="molecule type" value="Genomic_DNA"/>
</dbReference>
<keyword evidence="1" id="KW-0378">Hydrolase</keyword>
<dbReference type="GO" id="GO:0016787">
    <property type="term" value="F:hydrolase activity"/>
    <property type="evidence" value="ECO:0007669"/>
    <property type="project" value="UniProtKB-KW"/>
</dbReference>
<name>A0A2M9CE81_9CELL</name>
<proteinExistence type="predicted"/>
<dbReference type="InterPro" id="IPR009218">
    <property type="entry name" value="HD_phosphohydro"/>
</dbReference>
<organism evidence="1 2">
    <name type="scientific">Sediminihabitans luteus</name>
    <dbReference type="NCBI Taxonomy" id="1138585"/>
    <lineage>
        <taxon>Bacteria</taxon>
        <taxon>Bacillati</taxon>
        <taxon>Actinomycetota</taxon>
        <taxon>Actinomycetes</taxon>
        <taxon>Micrococcales</taxon>
        <taxon>Cellulomonadaceae</taxon>
        <taxon>Sediminihabitans</taxon>
    </lineage>
</organism>
<dbReference type="PIRSF" id="PIRSF035170">
    <property type="entry name" value="HD_phosphohydro"/>
    <property type="match status" value="1"/>
</dbReference>
<dbReference type="Gene3D" id="1.10.3210.10">
    <property type="entry name" value="Hypothetical protein af1432"/>
    <property type="match status" value="1"/>
</dbReference>
<dbReference type="AlphaFoldDB" id="A0A2M9CE81"/>
<gene>
    <name evidence="1" type="ORF">CLV28_2016</name>
</gene>
<dbReference type="PANTHER" id="PTHR21174">
    <property type="match status" value="1"/>
</dbReference>
<evidence type="ECO:0000313" key="1">
    <source>
        <dbReference type="EMBL" id="PJJ70187.1"/>
    </source>
</evidence>